<comment type="caution">
    <text evidence="4">The sequence shown here is derived from an EMBL/GenBank/DDBJ whole genome shotgun (WGS) entry which is preliminary data.</text>
</comment>
<dbReference type="Proteomes" id="UP000654075">
    <property type="component" value="Unassembled WGS sequence"/>
</dbReference>
<feature type="coiled-coil region" evidence="1">
    <location>
        <begin position="782"/>
        <end position="816"/>
    </location>
</feature>
<keyword evidence="1" id="KW-0175">Coiled coil</keyword>
<organism evidence="4 5">
    <name type="scientific">Polarella glacialis</name>
    <name type="common">Dinoflagellate</name>
    <dbReference type="NCBI Taxonomy" id="89957"/>
    <lineage>
        <taxon>Eukaryota</taxon>
        <taxon>Sar</taxon>
        <taxon>Alveolata</taxon>
        <taxon>Dinophyceae</taxon>
        <taxon>Suessiales</taxon>
        <taxon>Suessiaceae</taxon>
        <taxon>Polarella</taxon>
    </lineage>
</organism>
<dbReference type="InterPro" id="IPR003593">
    <property type="entry name" value="AAA+_ATPase"/>
</dbReference>
<dbReference type="Gene3D" id="3.40.50.300">
    <property type="entry name" value="P-loop containing nucleotide triphosphate hydrolases"/>
    <property type="match status" value="1"/>
</dbReference>
<evidence type="ECO:0000259" key="3">
    <source>
        <dbReference type="SMART" id="SM00382"/>
    </source>
</evidence>
<protein>
    <recommendedName>
        <fullName evidence="3">AAA+ ATPase domain-containing protein</fullName>
    </recommendedName>
</protein>
<dbReference type="EMBL" id="CAJNNV010032896">
    <property type="protein sequence ID" value="CAE8641457.1"/>
    <property type="molecule type" value="Genomic_DNA"/>
</dbReference>
<evidence type="ECO:0000256" key="1">
    <source>
        <dbReference type="SAM" id="Coils"/>
    </source>
</evidence>
<dbReference type="InterPro" id="IPR050513">
    <property type="entry name" value="RavA_ATPases"/>
</dbReference>
<dbReference type="PANTHER" id="PTHR32204:SF0">
    <property type="entry name" value="ATPASE RAVA"/>
    <property type="match status" value="1"/>
</dbReference>
<dbReference type="InterPro" id="IPR001270">
    <property type="entry name" value="ClpA/B"/>
</dbReference>
<evidence type="ECO:0000313" key="5">
    <source>
        <dbReference type="Proteomes" id="UP000654075"/>
    </source>
</evidence>
<dbReference type="InterPro" id="IPR036628">
    <property type="entry name" value="Clp_N_dom_sf"/>
</dbReference>
<evidence type="ECO:0000313" key="4">
    <source>
        <dbReference type="EMBL" id="CAE8641457.1"/>
    </source>
</evidence>
<reference evidence="4" key="1">
    <citation type="submission" date="2021-02" db="EMBL/GenBank/DDBJ databases">
        <authorList>
            <person name="Dougan E. K."/>
            <person name="Rhodes N."/>
            <person name="Thang M."/>
            <person name="Chan C."/>
        </authorList>
    </citation>
    <scope>NUCLEOTIDE SEQUENCE</scope>
</reference>
<dbReference type="InterPro" id="IPR027417">
    <property type="entry name" value="P-loop_NTPase"/>
</dbReference>
<dbReference type="Gene3D" id="1.10.1780.10">
    <property type="entry name" value="Clp, N-terminal domain"/>
    <property type="match status" value="1"/>
</dbReference>
<accession>A0A813HSV8</accession>
<dbReference type="InterPro" id="IPR045427">
    <property type="entry name" value="MoxR"/>
</dbReference>
<dbReference type="OrthoDB" id="47330at2759"/>
<dbReference type="GO" id="GO:0005524">
    <property type="term" value="F:ATP binding"/>
    <property type="evidence" value="ECO:0007669"/>
    <property type="project" value="InterPro"/>
</dbReference>
<dbReference type="SUPFAM" id="SSF52540">
    <property type="entry name" value="P-loop containing nucleoside triphosphate hydrolases"/>
    <property type="match status" value="1"/>
</dbReference>
<name>A0A813HSV8_POLGL</name>
<dbReference type="PANTHER" id="PTHR32204">
    <property type="entry name" value="ATPASE RAVA"/>
    <property type="match status" value="1"/>
</dbReference>
<sequence>MVFLSQPAPIGRLSAQLVLDIGPVKGNAAQSPRPTGHLHLGLLMRGVGAASVGFQVVRPRHRKAARSRCGPVQPLRSRAVELDTGRAESIDALPGPTLNLSSASLFDILESPSESSFTPPTTLQAYNTSCSSSAVSSTTHMYEGWQLDSDLMLAVRTAEKEALRLGQSSLSAELLFLGLLSPGSPAAAICSQALPNGFATLPVARAMVELGLARSRSHEDQRPKGRLQLTARAHAAMARAIEWQVLLNHRGGLRAAHMALALLDAAGSNSAEEDLVVPKLLASLGADLELVRARLLDNLPGQMALVQAAAAHAIAALRQEASAAAAPKLAVWPPRPSRNQRGNARDLGAQPSKPLAHRLAHAHSLLTEGLLERSVEAKLMLLATISGEHLLFLGPPGTAKSMLARRLASIGGGVYFERLLTRFTVPEELFGPLSLRALEERDELTRRVEGYLPSAEVAFLDEVFKANAGVLNALMSVLNEGRFDNGRERMKIPLRCMVAASNELPESEALDALYDRFLLRKMVPPVSDGSVLNFLQGALSSGRVILAADAEEAVLSAEDVADARREAAEQVNVPDHLLSLLAGLRAFLREEVQPPVFVSDRRLAKAVQLLRVAAYAAGAREVSEVDLFLLQHILWDRDPAQAETVQEWLFENCAGGPCGDDDFLVQAQGRVHFIEFALRDNARIAVSASAELRRLRNALEVRLRARLQLRAALVKWLPGTKNNNNNKYNNNNNNNNNNYHNNYNNNNSNNNNNSSAPPSSGRGVVWSWLEDSELRSAAQRLLPRAERAASALEAALRAAEEAEAGAADEAEEVLRKGCPGSPGLGQLLPGSSFRCLVRLIEFLMRQSIMEQRCCACAALGRHASLRSGRTQVMREQRERGYRSSTTKWLQLLPRAFRRVPPS</sequence>
<dbReference type="SMART" id="SM00382">
    <property type="entry name" value="AAA"/>
    <property type="match status" value="1"/>
</dbReference>
<feature type="region of interest" description="Disordered" evidence="2">
    <location>
        <begin position="328"/>
        <end position="350"/>
    </location>
</feature>
<dbReference type="Pfam" id="PF17868">
    <property type="entry name" value="AAA_lid_8"/>
    <property type="match status" value="1"/>
</dbReference>
<feature type="domain" description="AAA+ ATPase" evidence="3">
    <location>
        <begin position="386"/>
        <end position="527"/>
    </location>
</feature>
<feature type="region of interest" description="Disordered" evidence="2">
    <location>
        <begin position="720"/>
        <end position="760"/>
    </location>
</feature>
<dbReference type="AlphaFoldDB" id="A0A813HSV8"/>
<gene>
    <name evidence="4" type="ORF">PGLA1383_LOCUS56084</name>
</gene>
<keyword evidence="5" id="KW-1185">Reference proteome</keyword>
<evidence type="ECO:0000256" key="2">
    <source>
        <dbReference type="SAM" id="MobiDB-lite"/>
    </source>
</evidence>
<dbReference type="InterPro" id="IPR041538">
    <property type="entry name" value="RavA-like_AAA_lid"/>
</dbReference>
<feature type="compositionally biased region" description="Low complexity" evidence="2">
    <location>
        <begin position="722"/>
        <end position="755"/>
    </location>
</feature>
<proteinExistence type="predicted"/>
<dbReference type="PRINTS" id="PR00300">
    <property type="entry name" value="CLPPROTEASEA"/>
</dbReference>
<dbReference type="CDD" id="cd00009">
    <property type="entry name" value="AAA"/>
    <property type="match status" value="1"/>
</dbReference>
<dbReference type="Pfam" id="PF20030">
    <property type="entry name" value="bpMoxR"/>
    <property type="match status" value="1"/>
</dbReference>